<reference evidence="2 3" key="1">
    <citation type="journal article" date="2023" name="Plants (Basel)">
        <title>Bridging the Gap: Combining Genomics and Transcriptomics Approaches to Understand Stylosanthes scabra, an Orphan Legume from the Brazilian Caatinga.</title>
        <authorList>
            <person name="Ferreira-Neto J.R.C."/>
            <person name="da Silva M.D."/>
            <person name="Binneck E."/>
            <person name="de Melo N.F."/>
            <person name="da Silva R.H."/>
            <person name="de Melo A.L.T.M."/>
            <person name="Pandolfi V."/>
            <person name="Bustamante F.O."/>
            <person name="Brasileiro-Vidal A.C."/>
            <person name="Benko-Iseppon A.M."/>
        </authorList>
    </citation>
    <scope>NUCLEOTIDE SEQUENCE [LARGE SCALE GENOMIC DNA]</scope>
    <source>
        <tissue evidence="2">Leaves</tissue>
    </source>
</reference>
<dbReference type="Proteomes" id="UP001341840">
    <property type="component" value="Unassembled WGS sequence"/>
</dbReference>
<evidence type="ECO:0000313" key="2">
    <source>
        <dbReference type="EMBL" id="MED6208226.1"/>
    </source>
</evidence>
<dbReference type="PANTHER" id="PTHR12066">
    <property type="entry name" value="TELOMERASE REVERSE TRANSCRIPTASE"/>
    <property type="match status" value="1"/>
</dbReference>
<keyword evidence="1" id="KW-0460">Magnesium</keyword>
<comment type="similarity">
    <text evidence="1">Belongs to the reverse transcriptase family. Telomerase subfamily.</text>
</comment>
<name>A0ABU6YFR5_9FABA</name>
<keyword evidence="1" id="KW-0695">RNA-directed DNA polymerase</keyword>
<accession>A0ABU6YFR5</accession>
<comment type="caution">
    <text evidence="2">The sequence shown here is derived from an EMBL/GenBank/DDBJ whole genome shotgun (WGS) entry which is preliminary data.</text>
</comment>
<keyword evidence="1" id="KW-0479">Metal-binding</keyword>
<dbReference type="PANTHER" id="PTHR12066:SF0">
    <property type="entry name" value="TELOMERASE REVERSE TRANSCRIPTASE"/>
    <property type="match status" value="1"/>
</dbReference>
<keyword evidence="1" id="KW-0539">Nucleus</keyword>
<keyword evidence="3" id="KW-1185">Reference proteome</keyword>
<comment type="function">
    <text evidence="1">Telomerase is a ribonucleoprotein enzyme essential for the replication of chromosome termini in most eukaryotes. It elongates telomeres. It is a reverse transcriptase that adds simple sequence repeats to chromosome ends by copying a template sequence within the RNA component of the enzyme.</text>
</comment>
<protein>
    <recommendedName>
        <fullName evidence="1">Telomerase reverse transcriptase</fullName>
        <ecNumber evidence="1">2.7.7.49</ecNumber>
    </recommendedName>
    <alternativeName>
        <fullName evidence="1">Telomerase catalytic subunit</fullName>
    </alternativeName>
</protein>
<gene>
    <name evidence="2" type="ORF">PIB30_043141</name>
</gene>
<proteinExistence type="inferred from homology"/>
<keyword evidence="1" id="KW-0158">Chromosome</keyword>
<keyword evidence="1" id="KW-0779">Telomere</keyword>
<dbReference type="InterPro" id="IPR003545">
    <property type="entry name" value="Telomerase_RT"/>
</dbReference>
<dbReference type="EC" id="2.7.7.49" evidence="1"/>
<comment type="catalytic activity">
    <reaction evidence="1">
        <text>DNA(n) + a 2'-deoxyribonucleoside 5'-triphosphate = DNA(n+1) + diphosphate</text>
        <dbReference type="Rhea" id="RHEA:22508"/>
        <dbReference type="Rhea" id="RHEA-COMP:17339"/>
        <dbReference type="Rhea" id="RHEA-COMP:17340"/>
        <dbReference type="ChEBI" id="CHEBI:33019"/>
        <dbReference type="ChEBI" id="CHEBI:61560"/>
        <dbReference type="ChEBI" id="CHEBI:173112"/>
        <dbReference type="EC" id="2.7.7.49"/>
    </reaction>
</comment>
<keyword evidence="1" id="KW-0548">Nucleotidyltransferase</keyword>
<evidence type="ECO:0000256" key="1">
    <source>
        <dbReference type="RuleBase" id="RU365061"/>
    </source>
</evidence>
<keyword evidence="1" id="KW-0808">Transferase</keyword>
<comment type="subcellular location">
    <subcellularLocation>
        <location evidence="1">Nucleus</location>
    </subcellularLocation>
    <subcellularLocation>
        <location evidence="1">Chromosome</location>
        <location evidence="1">Telomere</location>
    </subcellularLocation>
</comment>
<evidence type="ECO:0000313" key="3">
    <source>
        <dbReference type="Proteomes" id="UP001341840"/>
    </source>
</evidence>
<organism evidence="2 3">
    <name type="scientific">Stylosanthes scabra</name>
    <dbReference type="NCBI Taxonomy" id="79078"/>
    <lineage>
        <taxon>Eukaryota</taxon>
        <taxon>Viridiplantae</taxon>
        <taxon>Streptophyta</taxon>
        <taxon>Embryophyta</taxon>
        <taxon>Tracheophyta</taxon>
        <taxon>Spermatophyta</taxon>
        <taxon>Magnoliopsida</taxon>
        <taxon>eudicotyledons</taxon>
        <taxon>Gunneridae</taxon>
        <taxon>Pentapetalae</taxon>
        <taxon>rosids</taxon>
        <taxon>fabids</taxon>
        <taxon>Fabales</taxon>
        <taxon>Fabaceae</taxon>
        <taxon>Papilionoideae</taxon>
        <taxon>50 kb inversion clade</taxon>
        <taxon>dalbergioids sensu lato</taxon>
        <taxon>Dalbergieae</taxon>
        <taxon>Pterocarpus clade</taxon>
        <taxon>Stylosanthes</taxon>
    </lineage>
</organism>
<dbReference type="EMBL" id="JASCZI010241905">
    <property type="protein sequence ID" value="MED6208226.1"/>
    <property type="molecule type" value="Genomic_DNA"/>
</dbReference>
<sequence>MSRKRKPAVPGVLWRMFRNRARTLFDTVISLLPPPPASPDLCLCKGHRCLGCAPDPKSFLLRPADPSDYRKLLTKCFVVVAGNAPSVSRFYHFSPTWPQNEIVCMVIEAMLRGRQTAKTNVLMDGKNKIAKSALKSASETLEYYAFRELEIWDDMIRKRSSHVVELLCCASWCLLLSRVGHDLMIYLLKNTSIFLPAPHGKHFQVGGPPINELCFEILKRLSESGSQHPSVHKWGENKRKRSESADVGNLTFKKPKLHISYSTHCLSGLASSVGLTSVKPSTLMINHHESINDSNLSYVPRSNNSSTIMRKSESEGKEVLGSCTPGLGKRSRAFRWQRHRSKKQKQLMIDENSLLLNRNMQTTNNDSSHASFQCENTSTSFHEKVIIVFMKYCVDC</sequence>